<protein>
    <submittedName>
        <fullName evidence="3">Uncharacterized protein</fullName>
    </submittedName>
</protein>
<evidence type="ECO:0000256" key="2">
    <source>
        <dbReference type="SAM" id="SignalP"/>
    </source>
</evidence>
<feature type="chain" id="PRO_5008898761" evidence="2">
    <location>
        <begin position="23"/>
        <end position="223"/>
    </location>
</feature>
<feature type="signal peptide" evidence="2">
    <location>
        <begin position="1"/>
        <end position="22"/>
    </location>
</feature>
<comment type="caution">
    <text evidence="3">The sequence shown here is derived from an EMBL/GenBank/DDBJ whole genome shotgun (WGS) entry which is preliminary data.</text>
</comment>
<sequence length="223" mass="22829">MMSNVVYAIAVILFAISCSVFSAVPAVRSAQDSHPPAVRDAPAENGPLRDDSSVLPVVGGNQDGSNGVNPAVNPEGPRPVTVIATATSQPEVPQPIPNSRPSPVSGAPNVVSNARRRPTTLSEIGQQFAGGLEAIRDSAGNLIGLGVDTAVEGVANVVRPVVAGVAFVVRPVVQVAENVVNRTVVIGSSFAQAGHQIAGAWGNSLKETKNITGQLVNNVVGRR</sequence>
<gene>
    <name evidence="3" type="primary">RvY_14552-1</name>
    <name evidence="3" type="synonym">RvY_14552.1</name>
    <name evidence="3" type="ORF">RvY_14552</name>
</gene>
<organism evidence="3 4">
    <name type="scientific">Ramazzottius varieornatus</name>
    <name type="common">Water bear</name>
    <name type="synonym">Tardigrade</name>
    <dbReference type="NCBI Taxonomy" id="947166"/>
    <lineage>
        <taxon>Eukaryota</taxon>
        <taxon>Metazoa</taxon>
        <taxon>Ecdysozoa</taxon>
        <taxon>Tardigrada</taxon>
        <taxon>Eutardigrada</taxon>
        <taxon>Parachela</taxon>
        <taxon>Hypsibioidea</taxon>
        <taxon>Ramazzottiidae</taxon>
        <taxon>Ramazzottius</taxon>
    </lineage>
</organism>
<dbReference type="AlphaFoldDB" id="A0A1D1VRP8"/>
<dbReference type="EMBL" id="BDGG01000010">
    <property type="protein sequence ID" value="GAV04242.1"/>
    <property type="molecule type" value="Genomic_DNA"/>
</dbReference>
<evidence type="ECO:0000256" key="1">
    <source>
        <dbReference type="SAM" id="MobiDB-lite"/>
    </source>
</evidence>
<keyword evidence="2" id="KW-0732">Signal</keyword>
<feature type="region of interest" description="Disordered" evidence="1">
    <location>
        <begin position="89"/>
        <end position="111"/>
    </location>
</feature>
<accession>A0A1D1VRP8</accession>
<evidence type="ECO:0000313" key="3">
    <source>
        <dbReference type="EMBL" id="GAV04242.1"/>
    </source>
</evidence>
<evidence type="ECO:0000313" key="4">
    <source>
        <dbReference type="Proteomes" id="UP000186922"/>
    </source>
</evidence>
<dbReference type="OrthoDB" id="10636123at2759"/>
<reference evidence="3 4" key="1">
    <citation type="journal article" date="2016" name="Nat. Commun.">
        <title>Extremotolerant tardigrade genome and improved radiotolerance of human cultured cells by tardigrade-unique protein.</title>
        <authorList>
            <person name="Hashimoto T."/>
            <person name="Horikawa D.D."/>
            <person name="Saito Y."/>
            <person name="Kuwahara H."/>
            <person name="Kozuka-Hata H."/>
            <person name="Shin-I T."/>
            <person name="Minakuchi Y."/>
            <person name="Ohishi K."/>
            <person name="Motoyama A."/>
            <person name="Aizu T."/>
            <person name="Enomoto A."/>
            <person name="Kondo K."/>
            <person name="Tanaka S."/>
            <person name="Hara Y."/>
            <person name="Koshikawa S."/>
            <person name="Sagara H."/>
            <person name="Miura T."/>
            <person name="Yokobori S."/>
            <person name="Miyagawa K."/>
            <person name="Suzuki Y."/>
            <person name="Kubo T."/>
            <person name="Oyama M."/>
            <person name="Kohara Y."/>
            <person name="Fujiyama A."/>
            <person name="Arakawa K."/>
            <person name="Katayama T."/>
            <person name="Toyoda A."/>
            <person name="Kunieda T."/>
        </authorList>
    </citation>
    <scope>NUCLEOTIDE SEQUENCE [LARGE SCALE GENOMIC DNA]</scope>
    <source>
        <strain evidence="3 4">YOKOZUNA-1</strain>
    </source>
</reference>
<feature type="region of interest" description="Disordered" evidence="1">
    <location>
        <begin position="30"/>
        <end position="75"/>
    </location>
</feature>
<keyword evidence="4" id="KW-1185">Reference proteome</keyword>
<proteinExistence type="predicted"/>
<dbReference type="Proteomes" id="UP000186922">
    <property type="component" value="Unassembled WGS sequence"/>
</dbReference>
<name>A0A1D1VRP8_RAMVA</name>